<dbReference type="SMART" id="SM00494">
    <property type="entry name" value="ChtBD2"/>
    <property type="match status" value="3"/>
</dbReference>
<proteinExistence type="predicted"/>
<keyword evidence="2" id="KW-1015">Disulfide bond</keyword>
<feature type="compositionally biased region" description="Low complexity" evidence="3">
    <location>
        <begin position="135"/>
        <end position="154"/>
    </location>
</feature>
<dbReference type="Proteomes" id="UP000708208">
    <property type="component" value="Unassembled WGS sequence"/>
</dbReference>
<evidence type="ECO:0000256" key="3">
    <source>
        <dbReference type="SAM" id="MobiDB-lite"/>
    </source>
</evidence>
<feature type="compositionally biased region" description="Acidic residues" evidence="3">
    <location>
        <begin position="155"/>
        <end position="168"/>
    </location>
</feature>
<comment type="caution">
    <text evidence="6">The sequence shown here is derived from an EMBL/GenBank/DDBJ whole genome shotgun (WGS) entry which is preliminary data.</text>
</comment>
<feature type="chain" id="PRO_5035169547" description="Chitin-binding type-2 domain-containing protein" evidence="4">
    <location>
        <begin position="18"/>
        <end position="318"/>
    </location>
</feature>
<gene>
    <name evidence="6" type="ORF">AFUS01_LOCUS41104</name>
</gene>
<feature type="domain" description="Chitin-binding type-2" evidence="5">
    <location>
        <begin position="25"/>
        <end position="80"/>
    </location>
</feature>
<dbReference type="Pfam" id="PF01607">
    <property type="entry name" value="CBM_14"/>
    <property type="match status" value="3"/>
</dbReference>
<feature type="compositionally biased region" description="Low complexity" evidence="3">
    <location>
        <begin position="114"/>
        <end position="123"/>
    </location>
</feature>
<dbReference type="EMBL" id="CAJVCH010560114">
    <property type="protein sequence ID" value="CAG7831357.1"/>
    <property type="molecule type" value="Genomic_DNA"/>
</dbReference>
<dbReference type="PANTHER" id="PTHR23301:SF0">
    <property type="entry name" value="CHITIN-BINDING TYPE-2 DOMAIN-CONTAINING PROTEIN-RELATED"/>
    <property type="match status" value="1"/>
</dbReference>
<dbReference type="GO" id="GO:0005576">
    <property type="term" value="C:extracellular region"/>
    <property type="evidence" value="ECO:0007669"/>
    <property type="project" value="InterPro"/>
</dbReference>
<sequence>MVKLVLALIILVGAVYALPMVEETSTACKEEGSLSAHPDCTKFYSCVNGVKLAQDCPPSTYFNPRKLLCDFPAQVPECKGGTRPPEGSTIAPPETTPWDDFTTSTDEPDLSSIPDEPTTPEEVATTEEEIDTTDEPVPTTSNSEAPSTTTTAPEESTDAEPTTEDDIDPTTTRSICAEGGIYFETDPSNCSNYHICVNSESQGVVTCPPETFFDPSVCACNLADLVIGCSEPICKDGEVKFKPIPENCSAYIFCVNGNSTILHCPEGTLFDPVLLNCNKKELVKCEGSFEETDPIFTFDREGQTCFPSAGTFLEKYFH</sequence>
<evidence type="ECO:0000256" key="2">
    <source>
        <dbReference type="ARBA" id="ARBA00023157"/>
    </source>
</evidence>
<feature type="signal peptide" evidence="4">
    <location>
        <begin position="1"/>
        <end position="17"/>
    </location>
</feature>
<feature type="region of interest" description="Disordered" evidence="3">
    <location>
        <begin position="79"/>
        <end position="172"/>
    </location>
</feature>
<dbReference type="PANTHER" id="PTHR23301">
    <property type="entry name" value="CHITIN BINDING PERITROPHIN-A"/>
    <property type="match status" value="1"/>
</dbReference>
<keyword evidence="7" id="KW-1185">Reference proteome</keyword>
<evidence type="ECO:0000313" key="6">
    <source>
        <dbReference type="EMBL" id="CAG7831357.1"/>
    </source>
</evidence>
<protein>
    <recommendedName>
        <fullName evidence="5">Chitin-binding type-2 domain-containing protein</fullName>
    </recommendedName>
</protein>
<evidence type="ECO:0000313" key="7">
    <source>
        <dbReference type="Proteomes" id="UP000708208"/>
    </source>
</evidence>
<keyword evidence="4" id="KW-0732">Signal</keyword>
<feature type="domain" description="Chitin-binding type-2" evidence="5">
    <location>
        <begin position="173"/>
        <end position="230"/>
    </location>
</feature>
<feature type="compositionally biased region" description="Acidic residues" evidence="3">
    <location>
        <begin position="124"/>
        <end position="134"/>
    </location>
</feature>
<name>A0A8J2PWW3_9HEXA</name>
<evidence type="ECO:0000256" key="4">
    <source>
        <dbReference type="SAM" id="SignalP"/>
    </source>
</evidence>
<dbReference type="InterPro" id="IPR051940">
    <property type="entry name" value="Chitin_bind-dev_reg"/>
</dbReference>
<evidence type="ECO:0000256" key="1">
    <source>
        <dbReference type="ARBA" id="ARBA00022669"/>
    </source>
</evidence>
<organism evidence="6 7">
    <name type="scientific">Allacma fusca</name>
    <dbReference type="NCBI Taxonomy" id="39272"/>
    <lineage>
        <taxon>Eukaryota</taxon>
        <taxon>Metazoa</taxon>
        <taxon>Ecdysozoa</taxon>
        <taxon>Arthropoda</taxon>
        <taxon>Hexapoda</taxon>
        <taxon>Collembola</taxon>
        <taxon>Symphypleona</taxon>
        <taxon>Sminthuridae</taxon>
        <taxon>Allacma</taxon>
    </lineage>
</organism>
<dbReference type="AlphaFoldDB" id="A0A8J2PWW3"/>
<dbReference type="OrthoDB" id="6020543at2759"/>
<accession>A0A8J2PWW3</accession>
<reference evidence="6" key="1">
    <citation type="submission" date="2021-06" db="EMBL/GenBank/DDBJ databases">
        <authorList>
            <person name="Hodson N. C."/>
            <person name="Mongue J. A."/>
            <person name="Jaron S. K."/>
        </authorList>
    </citation>
    <scope>NUCLEOTIDE SEQUENCE</scope>
</reference>
<dbReference type="GO" id="GO:0008061">
    <property type="term" value="F:chitin binding"/>
    <property type="evidence" value="ECO:0007669"/>
    <property type="project" value="UniProtKB-KW"/>
</dbReference>
<keyword evidence="1" id="KW-0147">Chitin-binding</keyword>
<evidence type="ECO:0000259" key="5">
    <source>
        <dbReference type="PROSITE" id="PS50940"/>
    </source>
</evidence>
<feature type="domain" description="Chitin-binding type-2" evidence="5">
    <location>
        <begin position="231"/>
        <end position="287"/>
    </location>
</feature>
<dbReference type="InterPro" id="IPR002557">
    <property type="entry name" value="Chitin-bd_dom"/>
</dbReference>
<dbReference type="PROSITE" id="PS50940">
    <property type="entry name" value="CHIT_BIND_II"/>
    <property type="match status" value="3"/>
</dbReference>